<reference evidence="2" key="1">
    <citation type="submission" date="2015-12" db="EMBL/GenBank/DDBJ databases">
        <title>De novo transcriptome assembly of four potential Pierce s Disease insect vectors from Arizona vineyards.</title>
        <authorList>
            <person name="Tassone E.E."/>
        </authorList>
    </citation>
    <scope>NUCLEOTIDE SEQUENCE</scope>
</reference>
<sequence>MKIKRKYHLIISVQKSPYNKAQALNQTYSHKSHNLPYEVMVQIKQIYRDSANPDLLKKCLDQKTQNQNESFNNAIWSKIPKNIFVRLNTLKLGIFDAVLTFNNGFSSKLDVYNKLGIKLSENSVTALRNFDSIRLKKAEKSALEMTKEARVARKKRKLAFEEENEDPDDPMYKAGMF</sequence>
<evidence type="ECO:0000313" key="3">
    <source>
        <dbReference type="EMBL" id="JAS36277.1"/>
    </source>
</evidence>
<proteinExistence type="predicted"/>
<organism evidence="2">
    <name type="scientific">Clastoptera arizonana</name>
    <name type="common">Arizona spittle bug</name>
    <dbReference type="NCBI Taxonomy" id="38151"/>
    <lineage>
        <taxon>Eukaryota</taxon>
        <taxon>Metazoa</taxon>
        <taxon>Ecdysozoa</taxon>
        <taxon>Arthropoda</taxon>
        <taxon>Hexapoda</taxon>
        <taxon>Insecta</taxon>
        <taxon>Pterygota</taxon>
        <taxon>Neoptera</taxon>
        <taxon>Paraneoptera</taxon>
        <taxon>Hemiptera</taxon>
        <taxon>Auchenorrhyncha</taxon>
        <taxon>Cercopoidea</taxon>
        <taxon>Clastopteridae</taxon>
        <taxon>Clastoptera</taxon>
    </lineage>
</organism>
<name>A0A1B6CIY4_9HEMI</name>
<gene>
    <name evidence="3" type="ORF">g.433</name>
    <name evidence="2" type="ORF">g.435</name>
</gene>
<dbReference type="AlphaFoldDB" id="A0A1B6CIY4"/>
<dbReference type="EMBL" id="GEDC01001021">
    <property type="protein sequence ID" value="JAS36277.1"/>
    <property type="molecule type" value="Transcribed_RNA"/>
</dbReference>
<accession>A0A1B6CIY4</accession>
<dbReference type="EMBL" id="GEDC01023852">
    <property type="protein sequence ID" value="JAS13446.1"/>
    <property type="molecule type" value="Transcribed_RNA"/>
</dbReference>
<protein>
    <submittedName>
        <fullName evidence="2">Uncharacterized protein</fullName>
    </submittedName>
</protein>
<feature type="region of interest" description="Disordered" evidence="1">
    <location>
        <begin position="158"/>
        <end position="177"/>
    </location>
</feature>
<evidence type="ECO:0000313" key="2">
    <source>
        <dbReference type="EMBL" id="JAS13446.1"/>
    </source>
</evidence>
<evidence type="ECO:0000256" key="1">
    <source>
        <dbReference type="SAM" id="MobiDB-lite"/>
    </source>
</evidence>